<dbReference type="OrthoDB" id="400952at2"/>
<proteinExistence type="predicted"/>
<dbReference type="NCBIfam" id="NF045770">
    <property type="entry name" value="MPN403_MG284_C"/>
    <property type="match status" value="1"/>
</dbReference>
<accession>A0A4P6MT35</accession>
<dbReference type="Proteomes" id="UP000289326">
    <property type="component" value="Chromosome"/>
</dbReference>
<evidence type="ECO:0000313" key="2">
    <source>
        <dbReference type="Proteomes" id="UP000289326"/>
    </source>
</evidence>
<protein>
    <submittedName>
        <fullName evidence="1">Uncharacterized protein</fullName>
    </submittedName>
</protein>
<evidence type="ECO:0000313" key="1">
    <source>
        <dbReference type="EMBL" id="QBF34864.1"/>
    </source>
</evidence>
<reference evidence="1 2" key="1">
    <citation type="submission" date="2019-01" db="EMBL/GenBank/DDBJ databases">
        <title>Complete sequence and annotation of the Mycoplasma phocirhinis strain 852T genome.</title>
        <authorList>
            <person name="Frasca S.Jr."/>
            <person name="Kutish G.F."/>
            <person name="Castellanos Gell J."/>
            <person name="Michaels D.L."/>
            <person name="Brown D.R."/>
        </authorList>
    </citation>
    <scope>NUCLEOTIDE SEQUENCE [LARGE SCALE GENOMIC DNA]</scope>
    <source>
        <strain evidence="1 2">852</strain>
    </source>
</reference>
<dbReference type="EMBL" id="CP034841">
    <property type="protein sequence ID" value="QBF34864.1"/>
    <property type="molecule type" value="Genomic_DNA"/>
</dbReference>
<gene>
    <name evidence="1" type="ORF">EG856_02995</name>
</gene>
<name>A0A4P6MT35_9BACT</name>
<dbReference type="InterPro" id="IPR058231">
    <property type="entry name" value="MG284-like_C"/>
</dbReference>
<organism evidence="1 2">
    <name type="scientific">Mycoplasmopsis phocirhinis</name>
    <dbReference type="NCBI Taxonomy" id="142650"/>
    <lineage>
        <taxon>Bacteria</taxon>
        <taxon>Bacillati</taxon>
        <taxon>Mycoplasmatota</taxon>
        <taxon>Mycoplasmoidales</taxon>
        <taxon>Metamycoplasmataceae</taxon>
        <taxon>Mycoplasmopsis</taxon>
    </lineage>
</organism>
<keyword evidence="2" id="KW-1185">Reference proteome</keyword>
<sequence>MFQNLIQGFAIADGLTNLQRYNVVSQIAQLELGHAKAKRYAAINTIKKASRLSDDKKDSLFGYFSENMQRVLTCVSKLNKEMIIQLFISPNQDKKWWEALCSKTTFYKRRKEMVDEFIFYYFSNYDN</sequence>
<dbReference type="KEGG" id="mphi:EG856_02995"/>
<dbReference type="RefSeq" id="WP_130429641.1">
    <property type="nucleotide sequence ID" value="NZ_CP034841.1"/>
</dbReference>
<dbReference type="AlphaFoldDB" id="A0A4P6MT35"/>